<dbReference type="Gramene" id="Os07t0217800-01">
    <property type="protein sequence ID" value="Os07t0217800-01"/>
    <property type="gene ID" value="Os07g0217800"/>
</dbReference>
<evidence type="ECO:0000313" key="2">
    <source>
        <dbReference type="EMBL" id="BAT00633.1"/>
    </source>
</evidence>
<accession>A0A0P0X3W6</accession>
<keyword evidence="3" id="KW-1185">Reference proteome</keyword>
<dbReference type="EMBL" id="AP014963">
    <property type="protein sequence ID" value="BAT00633.1"/>
    <property type="molecule type" value="Genomic_DNA"/>
</dbReference>
<evidence type="ECO:0000256" key="1">
    <source>
        <dbReference type="SAM" id="MobiDB-lite"/>
    </source>
</evidence>
<dbReference type="PaxDb" id="39947-A0A0P0X3W6"/>
<reference evidence="2 3" key="2">
    <citation type="journal article" date="2013" name="Plant Cell Physiol.">
        <title>Rice Annotation Project Database (RAP-DB): an integrative and interactive database for rice genomics.</title>
        <authorList>
            <person name="Sakai H."/>
            <person name="Lee S.S."/>
            <person name="Tanaka T."/>
            <person name="Numa H."/>
            <person name="Kim J."/>
            <person name="Kawahara Y."/>
            <person name="Wakimoto H."/>
            <person name="Yang C.C."/>
            <person name="Iwamoto M."/>
            <person name="Abe T."/>
            <person name="Yamada Y."/>
            <person name="Muto A."/>
            <person name="Inokuchi H."/>
            <person name="Ikemura T."/>
            <person name="Matsumoto T."/>
            <person name="Sasaki T."/>
            <person name="Itoh T."/>
        </authorList>
    </citation>
    <scope>NUCLEOTIDE SEQUENCE [LARGE SCALE GENOMIC DNA]</scope>
    <source>
        <strain evidence="3">cv. Nipponbare</strain>
    </source>
</reference>
<name>A0A0P0X3W6_ORYSJ</name>
<sequence>TVRLTQSRQQHPAAEGVSLGTTEGLQAKTLRLLLEVELLQHQAP</sequence>
<evidence type="ECO:0000313" key="3">
    <source>
        <dbReference type="Proteomes" id="UP000059680"/>
    </source>
</evidence>
<reference evidence="3" key="1">
    <citation type="journal article" date="2005" name="Nature">
        <title>The map-based sequence of the rice genome.</title>
        <authorList>
            <consortium name="International rice genome sequencing project (IRGSP)"/>
            <person name="Matsumoto T."/>
            <person name="Wu J."/>
            <person name="Kanamori H."/>
            <person name="Katayose Y."/>
            <person name="Fujisawa M."/>
            <person name="Namiki N."/>
            <person name="Mizuno H."/>
            <person name="Yamamoto K."/>
            <person name="Antonio B.A."/>
            <person name="Baba T."/>
            <person name="Sakata K."/>
            <person name="Nagamura Y."/>
            <person name="Aoki H."/>
            <person name="Arikawa K."/>
            <person name="Arita K."/>
            <person name="Bito T."/>
            <person name="Chiden Y."/>
            <person name="Fujitsuka N."/>
            <person name="Fukunaka R."/>
            <person name="Hamada M."/>
            <person name="Harada C."/>
            <person name="Hayashi A."/>
            <person name="Hijishita S."/>
            <person name="Honda M."/>
            <person name="Hosokawa S."/>
            <person name="Ichikawa Y."/>
            <person name="Idonuma A."/>
            <person name="Iijima M."/>
            <person name="Ikeda M."/>
            <person name="Ikeno M."/>
            <person name="Ito K."/>
            <person name="Ito S."/>
            <person name="Ito T."/>
            <person name="Ito Y."/>
            <person name="Ito Y."/>
            <person name="Iwabuchi A."/>
            <person name="Kamiya K."/>
            <person name="Karasawa W."/>
            <person name="Kurita K."/>
            <person name="Katagiri S."/>
            <person name="Kikuta A."/>
            <person name="Kobayashi H."/>
            <person name="Kobayashi N."/>
            <person name="Machita K."/>
            <person name="Maehara T."/>
            <person name="Masukawa M."/>
            <person name="Mizubayashi T."/>
            <person name="Mukai Y."/>
            <person name="Nagasaki H."/>
            <person name="Nagata Y."/>
            <person name="Naito S."/>
            <person name="Nakashima M."/>
            <person name="Nakama Y."/>
            <person name="Nakamichi Y."/>
            <person name="Nakamura M."/>
            <person name="Meguro A."/>
            <person name="Negishi M."/>
            <person name="Ohta I."/>
            <person name="Ohta T."/>
            <person name="Okamoto M."/>
            <person name="Ono N."/>
            <person name="Saji S."/>
            <person name="Sakaguchi M."/>
            <person name="Sakai K."/>
            <person name="Shibata M."/>
            <person name="Shimokawa T."/>
            <person name="Song J."/>
            <person name="Takazaki Y."/>
            <person name="Terasawa K."/>
            <person name="Tsugane M."/>
            <person name="Tsuji K."/>
            <person name="Ueda S."/>
            <person name="Waki K."/>
            <person name="Yamagata H."/>
            <person name="Yamamoto M."/>
            <person name="Yamamoto S."/>
            <person name="Yamane H."/>
            <person name="Yoshiki S."/>
            <person name="Yoshihara R."/>
            <person name="Yukawa K."/>
            <person name="Zhong H."/>
            <person name="Yano M."/>
            <person name="Yuan Q."/>
            <person name="Ouyang S."/>
            <person name="Liu J."/>
            <person name="Jones K.M."/>
            <person name="Gansberger K."/>
            <person name="Moffat K."/>
            <person name="Hill J."/>
            <person name="Bera J."/>
            <person name="Fadrosh D."/>
            <person name="Jin S."/>
            <person name="Johri S."/>
            <person name="Kim M."/>
            <person name="Overton L."/>
            <person name="Reardon M."/>
            <person name="Tsitrin T."/>
            <person name="Vuong H."/>
            <person name="Weaver B."/>
            <person name="Ciecko A."/>
            <person name="Tallon L."/>
            <person name="Jackson J."/>
            <person name="Pai G."/>
            <person name="Aken S.V."/>
            <person name="Utterback T."/>
            <person name="Reidmuller S."/>
            <person name="Feldblyum T."/>
            <person name="Hsiao J."/>
            <person name="Zismann V."/>
            <person name="Iobst S."/>
            <person name="de Vazeille A.R."/>
            <person name="Buell C.R."/>
            <person name="Ying K."/>
            <person name="Li Y."/>
            <person name="Lu T."/>
            <person name="Huang Y."/>
            <person name="Zhao Q."/>
            <person name="Feng Q."/>
            <person name="Zhang L."/>
            <person name="Zhu J."/>
            <person name="Weng Q."/>
            <person name="Mu J."/>
            <person name="Lu Y."/>
            <person name="Fan D."/>
            <person name="Liu Y."/>
            <person name="Guan J."/>
            <person name="Zhang Y."/>
            <person name="Yu S."/>
            <person name="Liu X."/>
            <person name="Zhang Y."/>
            <person name="Hong G."/>
            <person name="Han B."/>
            <person name="Choisne N."/>
            <person name="Demange N."/>
            <person name="Orjeda G."/>
            <person name="Samain S."/>
            <person name="Cattolico L."/>
            <person name="Pelletier E."/>
            <person name="Couloux A."/>
            <person name="Segurens B."/>
            <person name="Wincker P."/>
            <person name="D'Hont A."/>
            <person name="Scarpelli C."/>
            <person name="Weissenbach J."/>
            <person name="Salanoubat M."/>
            <person name="Quetier F."/>
            <person name="Yu Y."/>
            <person name="Kim H.R."/>
            <person name="Rambo T."/>
            <person name="Currie J."/>
            <person name="Collura K."/>
            <person name="Luo M."/>
            <person name="Yang T."/>
            <person name="Ammiraju J.S.S."/>
            <person name="Engler F."/>
            <person name="Soderlund C."/>
            <person name="Wing R.A."/>
            <person name="Palmer L.E."/>
            <person name="de la Bastide M."/>
            <person name="Spiegel L."/>
            <person name="Nascimento L."/>
            <person name="Zutavern T."/>
            <person name="O'Shaughnessy A."/>
            <person name="Dike S."/>
            <person name="Dedhia N."/>
            <person name="Preston R."/>
            <person name="Balija V."/>
            <person name="McCombie W.R."/>
            <person name="Chow T."/>
            <person name="Chen H."/>
            <person name="Chung M."/>
            <person name="Chen C."/>
            <person name="Shaw J."/>
            <person name="Wu H."/>
            <person name="Hsiao K."/>
            <person name="Chao Y."/>
            <person name="Chu M."/>
            <person name="Cheng C."/>
            <person name="Hour A."/>
            <person name="Lee P."/>
            <person name="Lin S."/>
            <person name="Lin Y."/>
            <person name="Liou J."/>
            <person name="Liu S."/>
            <person name="Hsing Y."/>
            <person name="Raghuvanshi S."/>
            <person name="Mohanty A."/>
            <person name="Bharti A.K."/>
            <person name="Gaur A."/>
            <person name="Gupta V."/>
            <person name="Kumar D."/>
            <person name="Ravi V."/>
            <person name="Vij S."/>
            <person name="Kapur A."/>
            <person name="Khurana P."/>
            <person name="Khurana P."/>
            <person name="Khurana J.P."/>
            <person name="Tyagi A.K."/>
            <person name="Gaikwad K."/>
            <person name="Singh A."/>
            <person name="Dalal V."/>
            <person name="Srivastava S."/>
            <person name="Dixit A."/>
            <person name="Pal A.K."/>
            <person name="Ghazi I.A."/>
            <person name="Yadav M."/>
            <person name="Pandit A."/>
            <person name="Bhargava A."/>
            <person name="Sureshbabu K."/>
            <person name="Batra K."/>
            <person name="Sharma T.R."/>
            <person name="Mohapatra T."/>
            <person name="Singh N.K."/>
            <person name="Messing J."/>
            <person name="Nelson A.B."/>
            <person name="Fuks G."/>
            <person name="Kavchok S."/>
            <person name="Keizer G."/>
            <person name="Linton E."/>
            <person name="Llaca V."/>
            <person name="Song R."/>
            <person name="Tanyolac B."/>
            <person name="Young S."/>
            <person name="Ho-Il K."/>
            <person name="Hahn J.H."/>
            <person name="Sangsakoo G."/>
            <person name="Vanavichit A."/>
            <person name="de Mattos Luiz.A.T."/>
            <person name="Zimmer P.D."/>
            <person name="Malone G."/>
            <person name="Dellagostin O."/>
            <person name="de Oliveira A.C."/>
            <person name="Bevan M."/>
            <person name="Bancroft I."/>
            <person name="Minx P."/>
            <person name="Cordum H."/>
            <person name="Wilson R."/>
            <person name="Cheng Z."/>
            <person name="Jin W."/>
            <person name="Jiang J."/>
            <person name="Leong S.A."/>
            <person name="Iwama H."/>
            <person name="Gojobori T."/>
            <person name="Itoh T."/>
            <person name="Niimura Y."/>
            <person name="Fujii Y."/>
            <person name="Habara T."/>
            <person name="Sakai H."/>
            <person name="Sato Y."/>
            <person name="Wilson G."/>
            <person name="Kumar K."/>
            <person name="McCouch S."/>
            <person name="Juretic N."/>
            <person name="Hoen D."/>
            <person name="Wright S."/>
            <person name="Bruskiewich R."/>
            <person name="Bureau T."/>
            <person name="Miyao A."/>
            <person name="Hirochika H."/>
            <person name="Nishikawa T."/>
            <person name="Kadowaki K."/>
            <person name="Sugiura M."/>
            <person name="Burr B."/>
            <person name="Sasaki T."/>
        </authorList>
    </citation>
    <scope>NUCLEOTIDE SEQUENCE [LARGE SCALE GENOMIC DNA]</scope>
    <source>
        <strain evidence="3">cv. Nipponbare</strain>
    </source>
</reference>
<dbReference type="AlphaFoldDB" id="A0A0P0X3W6"/>
<dbReference type="Proteomes" id="UP000059680">
    <property type="component" value="Chromosome 7"/>
</dbReference>
<protein>
    <submittedName>
        <fullName evidence="2">Os07g0217800 protein</fullName>
    </submittedName>
</protein>
<proteinExistence type="predicted"/>
<reference evidence="2 3" key="3">
    <citation type="journal article" date="2013" name="Rice">
        <title>Improvement of the Oryza sativa Nipponbare reference genome using next generation sequence and optical map data.</title>
        <authorList>
            <person name="Kawahara Y."/>
            <person name="de la Bastide M."/>
            <person name="Hamilton J.P."/>
            <person name="Kanamori H."/>
            <person name="McCombie W.R."/>
            <person name="Ouyang S."/>
            <person name="Schwartz D.C."/>
            <person name="Tanaka T."/>
            <person name="Wu J."/>
            <person name="Zhou S."/>
            <person name="Childs K.L."/>
            <person name="Davidson R.M."/>
            <person name="Lin H."/>
            <person name="Quesada-Ocampo L."/>
            <person name="Vaillancourt B."/>
            <person name="Sakai H."/>
            <person name="Lee S.S."/>
            <person name="Kim J."/>
            <person name="Numa H."/>
            <person name="Itoh T."/>
            <person name="Buell C.R."/>
            <person name="Matsumoto T."/>
        </authorList>
    </citation>
    <scope>NUCLEOTIDE SEQUENCE [LARGE SCALE GENOMIC DNA]</scope>
    <source>
        <strain evidence="3">cv. Nipponbare</strain>
    </source>
</reference>
<feature type="non-terminal residue" evidence="2">
    <location>
        <position position="1"/>
    </location>
</feature>
<gene>
    <name evidence="2" type="ordered locus">Os07g0217800</name>
    <name evidence="2" type="ORF">OSNPB_070217800</name>
</gene>
<feature type="compositionally biased region" description="Polar residues" evidence="1">
    <location>
        <begin position="1"/>
        <end position="10"/>
    </location>
</feature>
<dbReference type="InParanoid" id="A0A0P0X3W6"/>
<feature type="region of interest" description="Disordered" evidence="1">
    <location>
        <begin position="1"/>
        <end position="21"/>
    </location>
</feature>
<dbReference type="SMR" id="A0A0P0X3W6"/>
<organism evidence="2 3">
    <name type="scientific">Oryza sativa subsp. japonica</name>
    <name type="common">Rice</name>
    <dbReference type="NCBI Taxonomy" id="39947"/>
    <lineage>
        <taxon>Eukaryota</taxon>
        <taxon>Viridiplantae</taxon>
        <taxon>Streptophyta</taxon>
        <taxon>Embryophyta</taxon>
        <taxon>Tracheophyta</taxon>
        <taxon>Spermatophyta</taxon>
        <taxon>Magnoliopsida</taxon>
        <taxon>Liliopsida</taxon>
        <taxon>Poales</taxon>
        <taxon>Poaceae</taxon>
        <taxon>BOP clade</taxon>
        <taxon>Oryzoideae</taxon>
        <taxon>Oryzeae</taxon>
        <taxon>Oryzinae</taxon>
        <taxon>Oryza</taxon>
        <taxon>Oryza sativa</taxon>
    </lineage>
</organism>